<keyword evidence="5" id="KW-1133">Transmembrane helix</keyword>
<dbReference type="PANTHER" id="PTHR43289:SF6">
    <property type="entry name" value="SERINE_THREONINE-PROTEIN KINASE NEKL-3"/>
    <property type="match status" value="1"/>
</dbReference>
<gene>
    <name evidence="8" type="ORF">PVT68_15955</name>
</gene>
<evidence type="ECO:0000256" key="2">
    <source>
        <dbReference type="ARBA" id="ARBA00022741"/>
    </source>
</evidence>
<keyword evidence="5" id="KW-0472">Membrane</keyword>
<feature type="domain" description="PPM-type phosphatase" evidence="7">
    <location>
        <begin position="24"/>
        <end position="249"/>
    </location>
</feature>
<keyword evidence="2" id="KW-0547">Nucleotide-binding</keyword>
<dbReference type="CDD" id="cd14014">
    <property type="entry name" value="STKc_PknB_like"/>
    <property type="match status" value="1"/>
</dbReference>
<dbReference type="PROSITE" id="PS50011">
    <property type="entry name" value="PROTEIN_KINASE_DOM"/>
    <property type="match status" value="1"/>
</dbReference>
<name>A0ABY8NCS4_9GAMM</name>
<dbReference type="GO" id="GO:0016301">
    <property type="term" value="F:kinase activity"/>
    <property type="evidence" value="ECO:0007669"/>
    <property type="project" value="UniProtKB-KW"/>
</dbReference>
<dbReference type="Gene3D" id="3.60.40.10">
    <property type="entry name" value="PPM-type phosphatase domain"/>
    <property type="match status" value="1"/>
</dbReference>
<dbReference type="SUPFAM" id="SSF81606">
    <property type="entry name" value="PP2C-like"/>
    <property type="match status" value="1"/>
</dbReference>
<dbReference type="PANTHER" id="PTHR43289">
    <property type="entry name" value="MITOGEN-ACTIVATED PROTEIN KINASE KINASE KINASE 20-RELATED"/>
    <property type="match status" value="1"/>
</dbReference>
<feature type="transmembrane region" description="Helical" evidence="5">
    <location>
        <begin position="569"/>
        <end position="587"/>
    </location>
</feature>
<dbReference type="SMART" id="SM00331">
    <property type="entry name" value="PP2C_SIG"/>
    <property type="match status" value="1"/>
</dbReference>
<protein>
    <submittedName>
        <fullName evidence="8">Bifunctional protein-serine/threonine kinase/phosphatase</fullName>
    </submittedName>
</protein>
<reference evidence="8 9" key="1">
    <citation type="submission" date="2023-02" db="EMBL/GenBank/DDBJ databases">
        <title>Description and genomic characterization of Microbulbifer bruguierae sp. nov., isolated from the sediment of mangrove plant Bruguiera sexangula.</title>
        <authorList>
            <person name="Long M."/>
        </authorList>
    </citation>
    <scope>NUCLEOTIDE SEQUENCE [LARGE SCALE GENOMIC DNA]</scope>
    <source>
        <strain evidence="8 9">H12</strain>
    </source>
</reference>
<evidence type="ECO:0000256" key="1">
    <source>
        <dbReference type="ARBA" id="ARBA00022679"/>
    </source>
</evidence>
<feature type="domain" description="Protein kinase" evidence="6">
    <location>
        <begin position="282"/>
        <end position="549"/>
    </location>
</feature>
<evidence type="ECO:0000259" key="6">
    <source>
        <dbReference type="PROSITE" id="PS50011"/>
    </source>
</evidence>
<evidence type="ECO:0000313" key="9">
    <source>
        <dbReference type="Proteomes" id="UP001236500"/>
    </source>
</evidence>
<organism evidence="8 9">
    <name type="scientific">Microbulbifer bruguierae</name>
    <dbReference type="NCBI Taxonomy" id="3029061"/>
    <lineage>
        <taxon>Bacteria</taxon>
        <taxon>Pseudomonadati</taxon>
        <taxon>Pseudomonadota</taxon>
        <taxon>Gammaproteobacteria</taxon>
        <taxon>Cellvibrionales</taxon>
        <taxon>Microbulbiferaceae</taxon>
        <taxon>Microbulbifer</taxon>
    </lineage>
</organism>
<dbReference type="InterPro" id="IPR011009">
    <property type="entry name" value="Kinase-like_dom_sf"/>
</dbReference>
<keyword evidence="3 8" id="KW-0418">Kinase</keyword>
<dbReference type="Pfam" id="PF13672">
    <property type="entry name" value="PP2C_2"/>
    <property type="match status" value="1"/>
</dbReference>
<evidence type="ECO:0000313" key="8">
    <source>
        <dbReference type="EMBL" id="WGL16250.1"/>
    </source>
</evidence>
<dbReference type="PROSITE" id="PS00108">
    <property type="entry name" value="PROTEIN_KINASE_ST"/>
    <property type="match status" value="1"/>
</dbReference>
<keyword evidence="1" id="KW-0808">Transferase</keyword>
<proteinExistence type="predicted"/>
<evidence type="ECO:0000256" key="5">
    <source>
        <dbReference type="SAM" id="Phobius"/>
    </source>
</evidence>
<dbReference type="SMART" id="SM00220">
    <property type="entry name" value="S_TKc"/>
    <property type="match status" value="1"/>
</dbReference>
<dbReference type="InterPro" id="IPR008271">
    <property type="entry name" value="Ser/Thr_kinase_AS"/>
</dbReference>
<evidence type="ECO:0000259" key="7">
    <source>
        <dbReference type="PROSITE" id="PS51746"/>
    </source>
</evidence>
<dbReference type="PROSITE" id="PS51746">
    <property type="entry name" value="PPM_2"/>
    <property type="match status" value="1"/>
</dbReference>
<sequence length="588" mass="65674">MNKTCETTIVPDFDLQASNAENLEFATATECGPRAYNDDAVAVYRATGSDRRYRGSLAAIADGVGSAEAGGAAARAAISGFISDYYSTPDSWSVKQAAARVLHALNSWLYRQSGGADEVQRGWLTTFSAVVLKGSTAHLIHIGDSRIYRLRDGNLECLTRDHSRTLGPGRTFLSRALGMDAHIEVDYRQEPLEPGDLYCVTTDGIHDFLPLSQFSQLLSQHQLDASQPLIAAALKNGSKDNLSLALCRVNVPDTLEADDVILATSQLPFPPPLQPGNKIDGYEVLQELHASSRSYLYLVRDMEPTVDGKPAKLCALKAPSENFIDDPAYIERFIAEEWTGRRLDHPTIVKVYPPRKQRQFLYHVMEYVDGQNLRQWMQLNPEPPLDQVRNLVQQLVSALRRLQRLEIVHGDLKPENIMVDTCGRLKLIDLGGANAAGLQELLRYQDSAPPGSKNYCAPEYFVGDGASHRSDIFSLGVIAYEMLTGEYPYKERFGSSHYQLKNYAGMRYVSARQWRKDIPDWIDGALRRACSPDPKSRYPALSEFVHDLSAPNKRFNTAEKPPLIERNPLLFWQTVAVLAILSHLLYFL</sequence>
<dbReference type="Proteomes" id="UP001236500">
    <property type="component" value="Chromosome"/>
</dbReference>
<accession>A0ABY8NCS4</accession>
<dbReference type="SMART" id="SM00332">
    <property type="entry name" value="PP2Cc"/>
    <property type="match status" value="1"/>
</dbReference>
<dbReference type="Pfam" id="PF00069">
    <property type="entry name" value="Pkinase"/>
    <property type="match status" value="1"/>
</dbReference>
<dbReference type="Gene3D" id="1.10.510.10">
    <property type="entry name" value="Transferase(Phosphotransferase) domain 1"/>
    <property type="match status" value="1"/>
</dbReference>
<dbReference type="EMBL" id="CP118605">
    <property type="protein sequence ID" value="WGL16250.1"/>
    <property type="molecule type" value="Genomic_DNA"/>
</dbReference>
<dbReference type="SUPFAM" id="SSF56112">
    <property type="entry name" value="Protein kinase-like (PK-like)"/>
    <property type="match status" value="1"/>
</dbReference>
<evidence type="ECO:0000256" key="4">
    <source>
        <dbReference type="ARBA" id="ARBA00022840"/>
    </source>
</evidence>
<keyword evidence="5" id="KW-0812">Transmembrane</keyword>
<dbReference type="RefSeq" id="WP_280319752.1">
    <property type="nucleotide sequence ID" value="NZ_CP118605.1"/>
</dbReference>
<evidence type="ECO:0000256" key="3">
    <source>
        <dbReference type="ARBA" id="ARBA00022777"/>
    </source>
</evidence>
<dbReference type="InterPro" id="IPR000719">
    <property type="entry name" value="Prot_kinase_dom"/>
</dbReference>
<dbReference type="InterPro" id="IPR001932">
    <property type="entry name" value="PPM-type_phosphatase-like_dom"/>
</dbReference>
<keyword evidence="9" id="KW-1185">Reference proteome</keyword>
<dbReference type="Gene3D" id="3.30.200.20">
    <property type="entry name" value="Phosphorylase Kinase, domain 1"/>
    <property type="match status" value="1"/>
</dbReference>
<keyword evidence="4" id="KW-0067">ATP-binding</keyword>
<dbReference type="InterPro" id="IPR036457">
    <property type="entry name" value="PPM-type-like_dom_sf"/>
</dbReference>